<keyword evidence="4" id="KW-1185">Reference proteome</keyword>
<sequence>MLFKQRGFRTWKSKKQWLFSGALVAISVLIGGTPMEETPMWGTPIVHAESSSPTLVPPHDGLLGPGYFGKNDNESDGYSDGYSDGRHSDLSRDDGIKKRFEEKQANKGYDWKDDYGTGYTHGFTRGRNDKILLNGQAGAPSLPGFAFGFGLDFSFNLNFDFHSWL</sequence>
<evidence type="ECO:0000313" key="4">
    <source>
        <dbReference type="Proteomes" id="UP000049578"/>
    </source>
</evidence>
<reference evidence="3 4" key="1">
    <citation type="submission" date="2015-08" db="EMBL/GenBank/DDBJ databases">
        <title>Genome sequence of Streptococcus phocae subsp. phocae ATCC 51973T isolated from liver specimen obtained from seal.</title>
        <authorList>
            <person name="Avendano-Herrera R."/>
        </authorList>
    </citation>
    <scope>NUCLEOTIDE SEQUENCE [LARGE SCALE GENOMIC DNA]</scope>
    <source>
        <strain evidence="3 4">ATCC 51973</strain>
    </source>
</reference>
<name>A0A0P6S7L1_9STRE</name>
<keyword evidence="1" id="KW-0732">Signal</keyword>
<accession>A0A0P6S7L1</accession>
<dbReference type="InterPro" id="IPR022263">
    <property type="entry name" value="KxYKxGKxW"/>
</dbReference>
<feature type="compositionally biased region" description="Basic and acidic residues" evidence="2">
    <location>
        <begin position="83"/>
        <end position="95"/>
    </location>
</feature>
<protein>
    <submittedName>
        <fullName evidence="3">Uncharacterized protein</fullName>
    </submittedName>
</protein>
<dbReference type="Proteomes" id="UP000049578">
    <property type="component" value="Unassembled WGS sequence"/>
</dbReference>
<organism evidence="3 4">
    <name type="scientific">Streptococcus phocae</name>
    <dbReference type="NCBI Taxonomy" id="119224"/>
    <lineage>
        <taxon>Bacteria</taxon>
        <taxon>Bacillati</taxon>
        <taxon>Bacillota</taxon>
        <taxon>Bacilli</taxon>
        <taxon>Lactobacillales</taxon>
        <taxon>Streptococcaceae</taxon>
        <taxon>Streptococcus</taxon>
    </lineage>
</organism>
<dbReference type="PATRIC" id="fig|119224.3.peg.623"/>
<evidence type="ECO:0000256" key="2">
    <source>
        <dbReference type="SAM" id="MobiDB-lite"/>
    </source>
</evidence>
<evidence type="ECO:0000256" key="1">
    <source>
        <dbReference type="ARBA" id="ARBA00022729"/>
    </source>
</evidence>
<comment type="caution">
    <text evidence="3">The sequence shown here is derived from an EMBL/GenBank/DDBJ whole genome shotgun (WGS) entry which is preliminary data.</text>
</comment>
<proteinExistence type="predicted"/>
<dbReference type="EMBL" id="LHQM01000020">
    <property type="protein sequence ID" value="KPJ22298.1"/>
    <property type="molecule type" value="Genomic_DNA"/>
</dbReference>
<feature type="region of interest" description="Disordered" evidence="2">
    <location>
        <begin position="62"/>
        <end position="95"/>
    </location>
</feature>
<evidence type="ECO:0000313" key="3">
    <source>
        <dbReference type="EMBL" id="KPJ22298.1"/>
    </source>
</evidence>
<gene>
    <name evidence="3" type="ORF">AKK44_05410</name>
</gene>
<dbReference type="NCBIfam" id="TIGR03715">
    <property type="entry name" value="KxYKxGKxW"/>
    <property type="match status" value="1"/>
</dbReference>
<dbReference type="AlphaFoldDB" id="A0A0P6S7L1"/>